<gene>
    <name evidence="13" type="ORF">WHR41_06968</name>
</gene>
<keyword evidence="5 11" id="KW-0479">Metal-binding</keyword>
<dbReference type="InterPro" id="IPR013154">
    <property type="entry name" value="ADH-like_N"/>
</dbReference>
<protein>
    <recommendedName>
        <fullName evidence="9">alcohol dehydrogenase (NADP(+))</fullName>
        <ecNumber evidence="9">1.1.1.2</ecNumber>
    </recommendedName>
</protein>
<dbReference type="GO" id="GO:0008106">
    <property type="term" value="F:alcohol dehydrogenase (NADP+) activity"/>
    <property type="evidence" value="ECO:0007669"/>
    <property type="project" value="UniProtKB-EC"/>
</dbReference>
<dbReference type="AlphaFoldDB" id="A0AB34KKL0"/>
<dbReference type="PROSITE" id="PS00059">
    <property type="entry name" value="ADH_ZINC"/>
    <property type="match status" value="1"/>
</dbReference>
<dbReference type="GeneID" id="96008411"/>
<dbReference type="InterPro" id="IPR013149">
    <property type="entry name" value="ADH-like_C"/>
</dbReference>
<evidence type="ECO:0000256" key="1">
    <source>
        <dbReference type="ARBA" id="ARBA00001947"/>
    </source>
</evidence>
<evidence type="ECO:0000256" key="3">
    <source>
        <dbReference type="ARBA" id="ARBA00011738"/>
    </source>
</evidence>
<evidence type="ECO:0000256" key="2">
    <source>
        <dbReference type="ARBA" id="ARBA00008072"/>
    </source>
</evidence>
<evidence type="ECO:0000256" key="11">
    <source>
        <dbReference type="RuleBase" id="RU361277"/>
    </source>
</evidence>
<evidence type="ECO:0000256" key="7">
    <source>
        <dbReference type="ARBA" id="ARBA00022857"/>
    </source>
</evidence>
<comment type="catalytic activity">
    <reaction evidence="10">
        <text>a primary alcohol + NADP(+) = an aldehyde + NADPH + H(+)</text>
        <dbReference type="Rhea" id="RHEA:15937"/>
        <dbReference type="ChEBI" id="CHEBI:15378"/>
        <dbReference type="ChEBI" id="CHEBI:15734"/>
        <dbReference type="ChEBI" id="CHEBI:17478"/>
        <dbReference type="ChEBI" id="CHEBI:57783"/>
        <dbReference type="ChEBI" id="CHEBI:58349"/>
        <dbReference type="EC" id="1.1.1.2"/>
    </reaction>
    <physiologicalReaction direction="left-to-right" evidence="10">
        <dbReference type="Rhea" id="RHEA:15938"/>
    </physiologicalReaction>
    <physiologicalReaction direction="right-to-left" evidence="10">
        <dbReference type="Rhea" id="RHEA:15939"/>
    </physiologicalReaction>
</comment>
<keyword evidence="8" id="KW-0560">Oxidoreductase</keyword>
<proteinExistence type="inferred from homology"/>
<comment type="subunit">
    <text evidence="3">Homodimer.</text>
</comment>
<comment type="cofactor">
    <cofactor evidence="1 11">
        <name>Zn(2+)</name>
        <dbReference type="ChEBI" id="CHEBI:29105"/>
    </cofactor>
</comment>
<accession>A0AB34KKL0</accession>
<organism evidence="13 14">
    <name type="scientific">Cladosporium halotolerans</name>
    <dbReference type="NCBI Taxonomy" id="1052096"/>
    <lineage>
        <taxon>Eukaryota</taxon>
        <taxon>Fungi</taxon>
        <taxon>Dikarya</taxon>
        <taxon>Ascomycota</taxon>
        <taxon>Pezizomycotina</taxon>
        <taxon>Dothideomycetes</taxon>
        <taxon>Dothideomycetidae</taxon>
        <taxon>Cladosporiales</taxon>
        <taxon>Cladosporiaceae</taxon>
        <taxon>Cladosporium</taxon>
    </lineage>
</organism>
<dbReference type="EC" id="1.1.1.2" evidence="9"/>
<evidence type="ECO:0000256" key="8">
    <source>
        <dbReference type="ARBA" id="ARBA00023002"/>
    </source>
</evidence>
<dbReference type="SUPFAM" id="SSF50129">
    <property type="entry name" value="GroES-like"/>
    <property type="match status" value="1"/>
</dbReference>
<evidence type="ECO:0000256" key="6">
    <source>
        <dbReference type="ARBA" id="ARBA00022833"/>
    </source>
</evidence>
<dbReference type="InterPro" id="IPR020843">
    <property type="entry name" value="ER"/>
</dbReference>
<keyword evidence="7" id="KW-0521">NADP</keyword>
<dbReference type="PANTHER" id="PTHR42683">
    <property type="entry name" value="ALDEHYDE REDUCTASE"/>
    <property type="match status" value="1"/>
</dbReference>
<keyword evidence="4" id="KW-0597">Phosphoprotein</keyword>
<dbReference type="FunFam" id="3.40.50.720:FF:000158">
    <property type="entry name" value="Zinc-binding alcohol dehydrogenase"/>
    <property type="match status" value="1"/>
</dbReference>
<evidence type="ECO:0000256" key="9">
    <source>
        <dbReference type="ARBA" id="ARBA00024074"/>
    </source>
</evidence>
<feature type="domain" description="Enoyl reductase (ER)" evidence="12">
    <location>
        <begin position="20"/>
        <end position="353"/>
    </location>
</feature>
<dbReference type="SMART" id="SM00829">
    <property type="entry name" value="PKS_ER"/>
    <property type="match status" value="1"/>
</dbReference>
<dbReference type="SUPFAM" id="SSF51735">
    <property type="entry name" value="NAD(P)-binding Rossmann-fold domains"/>
    <property type="match status" value="1"/>
</dbReference>
<dbReference type="InterPro" id="IPR002328">
    <property type="entry name" value="ADH_Zn_CS"/>
</dbReference>
<keyword evidence="14" id="KW-1185">Reference proteome</keyword>
<evidence type="ECO:0000256" key="5">
    <source>
        <dbReference type="ARBA" id="ARBA00022723"/>
    </source>
</evidence>
<evidence type="ECO:0000256" key="10">
    <source>
        <dbReference type="ARBA" id="ARBA00050997"/>
    </source>
</evidence>
<dbReference type="CDD" id="cd05283">
    <property type="entry name" value="CAD1"/>
    <property type="match status" value="1"/>
</dbReference>
<dbReference type="GO" id="GO:0006066">
    <property type="term" value="P:alcohol metabolic process"/>
    <property type="evidence" value="ECO:0007669"/>
    <property type="project" value="UniProtKB-ARBA"/>
</dbReference>
<dbReference type="RefSeq" id="XP_069227703.1">
    <property type="nucleotide sequence ID" value="XM_069375573.1"/>
</dbReference>
<dbReference type="Proteomes" id="UP000803884">
    <property type="component" value="Unassembled WGS sequence"/>
</dbReference>
<evidence type="ECO:0000313" key="13">
    <source>
        <dbReference type="EMBL" id="KAL1584597.1"/>
    </source>
</evidence>
<dbReference type="Gene3D" id="3.40.50.720">
    <property type="entry name" value="NAD(P)-binding Rossmann-like Domain"/>
    <property type="match status" value="1"/>
</dbReference>
<dbReference type="Gene3D" id="3.90.180.10">
    <property type="entry name" value="Medium-chain alcohol dehydrogenases, catalytic domain"/>
    <property type="match status" value="1"/>
</dbReference>
<dbReference type="Pfam" id="PF08240">
    <property type="entry name" value="ADH_N"/>
    <property type="match status" value="1"/>
</dbReference>
<dbReference type="Pfam" id="PF00107">
    <property type="entry name" value="ADH_zinc_N"/>
    <property type="match status" value="1"/>
</dbReference>
<dbReference type="InterPro" id="IPR036291">
    <property type="entry name" value="NAD(P)-bd_dom_sf"/>
</dbReference>
<evidence type="ECO:0000259" key="12">
    <source>
        <dbReference type="SMART" id="SM00829"/>
    </source>
</evidence>
<keyword evidence="6 11" id="KW-0862">Zinc</keyword>
<reference evidence="13 14" key="1">
    <citation type="journal article" date="2020" name="Microbiol. Resour. Announc.">
        <title>Draft Genome Sequence of a Cladosporium Species Isolated from the Mesophotic Ascidian Didemnum maculosum.</title>
        <authorList>
            <person name="Gioti A."/>
            <person name="Siaperas R."/>
            <person name="Nikolaivits E."/>
            <person name="Le Goff G."/>
            <person name="Ouazzani J."/>
            <person name="Kotoulas G."/>
            <person name="Topakas E."/>
        </authorList>
    </citation>
    <scope>NUCLEOTIDE SEQUENCE [LARGE SCALE GENOMIC DNA]</scope>
    <source>
        <strain evidence="13 14">TM138-S3</strain>
    </source>
</reference>
<evidence type="ECO:0000313" key="14">
    <source>
        <dbReference type="Proteomes" id="UP000803884"/>
    </source>
</evidence>
<comment type="similarity">
    <text evidence="2 11">Belongs to the zinc-containing alcohol dehydrogenase family.</text>
</comment>
<comment type="caution">
    <text evidence="13">The sequence shown here is derived from an EMBL/GenBank/DDBJ whole genome shotgun (WGS) entry which is preliminary data.</text>
</comment>
<evidence type="ECO:0000256" key="4">
    <source>
        <dbReference type="ARBA" id="ARBA00022553"/>
    </source>
</evidence>
<dbReference type="GO" id="GO:0008270">
    <property type="term" value="F:zinc ion binding"/>
    <property type="evidence" value="ECO:0007669"/>
    <property type="project" value="InterPro"/>
</dbReference>
<dbReference type="EMBL" id="JAAQHG020000025">
    <property type="protein sequence ID" value="KAL1584597.1"/>
    <property type="molecule type" value="Genomic_DNA"/>
</dbReference>
<dbReference type="InterPro" id="IPR011032">
    <property type="entry name" value="GroES-like_sf"/>
</dbReference>
<sequence>MSTDYKFEGWVGLDANAAKGNMVWQSYEPKAFQETDIDIEITHSGICGSDIHTLSSGWGPTNYPCVVGHEIVGKAVRVGKDVKNGVKVGDRVGVGAQSGACLKGDCPSCASGSENYCMVQPTHTYNSKWPTGEKAYGGYAKYWRGDNNFVFAIPDAVPSAEAAPMLCGGVTLYSPLKQNGCGPGKRVGIVGIGGLGHFGLLWAKALGADKVVAISRTNAKREDALKLGADDFIATAEEGYEQKYANSLDLIVSTVSGPGLPLMSYLGLLDIGGQFIQVGAPEDPIPQFMAFALIMKKVKIGGSLIGSPAEIREMLQLAADKNIHPWINERPMEKANEAIVDFEKGVPRYRFVLKN</sequence>
<name>A0AB34KKL0_9PEZI</name>
<dbReference type="InterPro" id="IPR047109">
    <property type="entry name" value="CAD-like"/>
</dbReference>